<dbReference type="EMBL" id="JBBYAF010000043">
    <property type="protein sequence ID" value="MEL3974117.1"/>
    <property type="molecule type" value="Genomic_DNA"/>
</dbReference>
<feature type="coiled-coil region" evidence="1">
    <location>
        <begin position="332"/>
        <end position="370"/>
    </location>
</feature>
<keyword evidence="4" id="KW-1185">Reference proteome</keyword>
<evidence type="ECO:0000313" key="3">
    <source>
        <dbReference type="EMBL" id="MEL3974117.1"/>
    </source>
</evidence>
<proteinExistence type="predicted"/>
<keyword evidence="2" id="KW-0472">Membrane</keyword>
<evidence type="ECO:0000313" key="4">
    <source>
        <dbReference type="Proteomes" id="UP001389717"/>
    </source>
</evidence>
<feature type="transmembrane region" description="Helical" evidence="2">
    <location>
        <begin position="152"/>
        <end position="172"/>
    </location>
</feature>
<evidence type="ECO:0008006" key="5">
    <source>
        <dbReference type="Google" id="ProtNLM"/>
    </source>
</evidence>
<feature type="transmembrane region" description="Helical" evidence="2">
    <location>
        <begin position="192"/>
        <end position="212"/>
    </location>
</feature>
<reference evidence="3 4" key="1">
    <citation type="submission" date="2024-04" db="EMBL/GenBank/DDBJ databases">
        <title>Bacillus oryzaecorticis sp. nov., a moderately halophilic bacterium isolated from rice husks.</title>
        <authorList>
            <person name="Zhu H.-S."/>
        </authorList>
    </citation>
    <scope>NUCLEOTIDE SEQUENCE [LARGE SCALE GENOMIC DNA]</scope>
    <source>
        <strain evidence="3 4">ZC255</strain>
    </source>
</reference>
<name>A0ABU9KDL6_9BACI</name>
<feature type="transmembrane region" description="Helical" evidence="2">
    <location>
        <begin position="78"/>
        <end position="107"/>
    </location>
</feature>
<feature type="transmembrane region" description="Helical" evidence="2">
    <location>
        <begin position="224"/>
        <end position="242"/>
    </location>
</feature>
<feature type="transmembrane region" description="Helical" evidence="2">
    <location>
        <begin position="46"/>
        <end position="66"/>
    </location>
</feature>
<sequence length="423" mass="48813">MESKIENSFLTNQQLMILLKMGLFLGVDALFAVLSTTVLVEKELIISQYVPFMIIVYIFLFSVLMIGIKKKTVSSMMLYGVLLVLSAAGLIVFNLSLWIMALILLFLHWRISSYFKSEDDQIEVSSGLILLFLCLSALSIIIGNTRELENNFIVMSLILFLFSLVSTVTSVQRMLNAQDESENKNKRYLVKPFAILLFVITAGGVLAFFSPYVRSGFYWVLNKIFWLFSFLVNPIFAFLVKVRDWIISKVSKDTLSGFGMKFNQETIDQSKQNAFYEGMSMSWLNELLIAIFILTVIIYFVKKRKVTYEVETNRGSSPIMTSIKKVTAHPEKNAEEVLYSDAENAIRQAMKELEREAANQQKGREDNENIRDWFYKIGMIEEEAFFKLYESVRYGTKIPENHEVSYFTQRVKRHISSLNEKEN</sequence>
<comment type="caution">
    <text evidence="3">The sequence shown here is derived from an EMBL/GenBank/DDBJ whole genome shotgun (WGS) entry which is preliminary data.</text>
</comment>
<organism evidence="3 4">
    <name type="scientific">Rossellomorea oryzaecorticis</name>
    <dbReference type="NCBI Taxonomy" id="1396505"/>
    <lineage>
        <taxon>Bacteria</taxon>
        <taxon>Bacillati</taxon>
        <taxon>Bacillota</taxon>
        <taxon>Bacilli</taxon>
        <taxon>Bacillales</taxon>
        <taxon>Bacillaceae</taxon>
        <taxon>Rossellomorea</taxon>
    </lineage>
</organism>
<keyword evidence="2" id="KW-1133">Transmembrane helix</keyword>
<evidence type="ECO:0000256" key="2">
    <source>
        <dbReference type="SAM" id="Phobius"/>
    </source>
</evidence>
<feature type="transmembrane region" description="Helical" evidence="2">
    <location>
        <begin position="127"/>
        <end position="145"/>
    </location>
</feature>
<feature type="transmembrane region" description="Helical" evidence="2">
    <location>
        <begin position="283"/>
        <end position="301"/>
    </location>
</feature>
<keyword evidence="2" id="KW-0812">Transmembrane</keyword>
<evidence type="ECO:0000256" key="1">
    <source>
        <dbReference type="SAM" id="Coils"/>
    </source>
</evidence>
<gene>
    <name evidence="3" type="ORF">AAEO50_17675</name>
</gene>
<dbReference type="Proteomes" id="UP001389717">
    <property type="component" value="Unassembled WGS sequence"/>
</dbReference>
<dbReference type="RefSeq" id="WP_341985634.1">
    <property type="nucleotide sequence ID" value="NZ_JBBYAF010000043.1"/>
</dbReference>
<accession>A0ABU9KDL6</accession>
<keyword evidence="1" id="KW-0175">Coiled coil</keyword>
<protein>
    <recommendedName>
        <fullName evidence="5">DUF4129 domain-containing protein</fullName>
    </recommendedName>
</protein>
<feature type="transmembrane region" description="Helical" evidence="2">
    <location>
        <begin position="21"/>
        <end position="40"/>
    </location>
</feature>